<dbReference type="Proteomes" id="UP000663840">
    <property type="component" value="Unassembled WGS sequence"/>
</dbReference>
<dbReference type="Pfam" id="PF10338">
    <property type="entry name" value="YBL028C_N"/>
    <property type="match status" value="1"/>
</dbReference>
<dbReference type="AlphaFoldDB" id="A0A8H2WNV0"/>
<dbReference type="PANTHER" id="PTHR28219:SF1">
    <property type="entry name" value="UPF0642 PROTEIN YBL028C"/>
    <property type="match status" value="1"/>
</dbReference>
<feature type="domain" description="DUF2423" evidence="2">
    <location>
        <begin position="1"/>
        <end position="43"/>
    </location>
</feature>
<comment type="caution">
    <text evidence="3">The sequence shown here is derived from an EMBL/GenBank/DDBJ whole genome shotgun (WGS) entry which is preliminary data.</text>
</comment>
<dbReference type="EMBL" id="CAJMWR010000730">
    <property type="protein sequence ID" value="CAE6397890.1"/>
    <property type="molecule type" value="Genomic_DNA"/>
</dbReference>
<organism evidence="3 4">
    <name type="scientific">Rhizoctonia solani</name>
    <dbReference type="NCBI Taxonomy" id="456999"/>
    <lineage>
        <taxon>Eukaryota</taxon>
        <taxon>Fungi</taxon>
        <taxon>Dikarya</taxon>
        <taxon>Basidiomycota</taxon>
        <taxon>Agaricomycotina</taxon>
        <taxon>Agaricomycetes</taxon>
        <taxon>Cantharellales</taxon>
        <taxon>Ceratobasidiaceae</taxon>
        <taxon>Rhizoctonia</taxon>
    </lineage>
</organism>
<evidence type="ECO:0000313" key="4">
    <source>
        <dbReference type="Proteomes" id="UP000663840"/>
    </source>
</evidence>
<proteinExistence type="predicted"/>
<protein>
    <recommendedName>
        <fullName evidence="2">DUF2423 domain-containing protein</fullName>
    </recommendedName>
</protein>
<name>A0A8H2WNV0_9AGAM</name>
<evidence type="ECO:0000256" key="1">
    <source>
        <dbReference type="SAM" id="MobiDB-lite"/>
    </source>
</evidence>
<accession>A0A8H2WNV0</accession>
<dbReference type="PANTHER" id="PTHR28219">
    <property type="entry name" value="UPF0642 PROTEIN YBL028C"/>
    <property type="match status" value="1"/>
</dbReference>
<sequence>MAKSTRSKSKRAFRRTKREEGVYAAVHAARLERLSSKLAAKVSADKDGDQAIEEEDTEEQVKDGSEGECRSALSYRFHGTNACESEVYRSELVSDSSSEDTTDGEGSLNNLELRQHMDCDSIEEDGDGGQMEELCHLMAGLNLVHDIDMEELCHDMARLNMAESIHRPIAKGDGDVEMESVHEFLAWLEAGARLGAPSGFICRPSTERVCYEDWNERIARWRLEVHMHSESSTGHETELITPVQLPFHDPDEVQEDPLFRSEYAGPLSQAAFLDAESLRPLFSSGGNLSFSNTKYRSLFQQSLHFEIPWCMTGAGRYILEDGSS</sequence>
<evidence type="ECO:0000313" key="3">
    <source>
        <dbReference type="EMBL" id="CAE6397890.1"/>
    </source>
</evidence>
<gene>
    <name evidence="3" type="ORF">RDB_LOCUS34270</name>
</gene>
<feature type="region of interest" description="Disordered" evidence="1">
    <location>
        <begin position="93"/>
        <end position="112"/>
    </location>
</feature>
<evidence type="ECO:0000259" key="2">
    <source>
        <dbReference type="Pfam" id="PF10338"/>
    </source>
</evidence>
<reference evidence="3" key="1">
    <citation type="submission" date="2021-01" db="EMBL/GenBank/DDBJ databases">
        <authorList>
            <person name="Kaushik A."/>
        </authorList>
    </citation>
    <scope>NUCLEOTIDE SEQUENCE</scope>
    <source>
        <strain evidence="3">AG1-1A</strain>
    </source>
</reference>
<dbReference type="GO" id="GO:0030687">
    <property type="term" value="C:preribosome, large subunit precursor"/>
    <property type="evidence" value="ECO:0007669"/>
    <property type="project" value="TreeGrafter"/>
</dbReference>
<dbReference type="OrthoDB" id="2525337at2759"/>
<feature type="region of interest" description="Disordered" evidence="1">
    <location>
        <begin position="40"/>
        <end position="67"/>
    </location>
</feature>
<dbReference type="InterPro" id="IPR019434">
    <property type="entry name" value="DUF2423"/>
</dbReference>